<proteinExistence type="predicted"/>
<accession>A0A8K1D6S9</accession>
<protein>
    <submittedName>
        <fullName evidence="2">Uncharacterized protein</fullName>
    </submittedName>
</protein>
<name>A0A8K1D6S9_9PASS</name>
<organism evidence="2 3">
    <name type="scientific">Zosterops borbonicus</name>
    <dbReference type="NCBI Taxonomy" id="364589"/>
    <lineage>
        <taxon>Eukaryota</taxon>
        <taxon>Metazoa</taxon>
        <taxon>Chordata</taxon>
        <taxon>Craniata</taxon>
        <taxon>Vertebrata</taxon>
        <taxon>Euteleostomi</taxon>
        <taxon>Archelosauria</taxon>
        <taxon>Archosauria</taxon>
        <taxon>Dinosauria</taxon>
        <taxon>Saurischia</taxon>
        <taxon>Theropoda</taxon>
        <taxon>Coelurosauria</taxon>
        <taxon>Aves</taxon>
        <taxon>Neognathae</taxon>
        <taxon>Neoaves</taxon>
        <taxon>Telluraves</taxon>
        <taxon>Australaves</taxon>
        <taxon>Passeriformes</taxon>
        <taxon>Sylvioidea</taxon>
        <taxon>Zosteropidae</taxon>
        <taxon>Zosterops</taxon>
    </lineage>
</organism>
<dbReference type="AlphaFoldDB" id="A0A8K1D6S9"/>
<feature type="region of interest" description="Disordered" evidence="1">
    <location>
        <begin position="60"/>
        <end position="102"/>
    </location>
</feature>
<reference evidence="2" key="1">
    <citation type="submission" date="2019-04" db="EMBL/GenBank/DDBJ databases">
        <title>Genome assembly of Zosterops borbonicus 15179.</title>
        <authorList>
            <person name="Leroy T."/>
            <person name="Anselmetti Y."/>
            <person name="Tilak M.-K."/>
            <person name="Nabholz B."/>
        </authorList>
    </citation>
    <scope>NUCLEOTIDE SEQUENCE</scope>
    <source>
        <strain evidence="2">HGM_15179</strain>
        <tissue evidence="2">Muscle</tissue>
    </source>
</reference>
<dbReference type="EMBL" id="SWJQ01004320">
    <property type="protein sequence ID" value="TRZ05428.1"/>
    <property type="molecule type" value="Genomic_DNA"/>
</dbReference>
<evidence type="ECO:0000313" key="3">
    <source>
        <dbReference type="Proteomes" id="UP000796761"/>
    </source>
</evidence>
<evidence type="ECO:0000256" key="1">
    <source>
        <dbReference type="SAM" id="MobiDB-lite"/>
    </source>
</evidence>
<sequence>MLASDAELIKIGRRKVEDLGGGQHGNTKVGANEAGGGGGVLGLGAEIPLQARKLCRVKGGAGWEPTSKRLELRENTTYQKEQEQEQEQEQEVNQVLQVQRQA</sequence>
<comment type="caution">
    <text evidence="2">The sequence shown here is derived from an EMBL/GenBank/DDBJ whole genome shotgun (WGS) entry which is preliminary data.</text>
</comment>
<evidence type="ECO:0000313" key="2">
    <source>
        <dbReference type="EMBL" id="TRZ05428.1"/>
    </source>
</evidence>
<feature type="compositionally biased region" description="Low complexity" evidence="1">
    <location>
        <begin position="91"/>
        <end position="102"/>
    </location>
</feature>
<dbReference type="Proteomes" id="UP000796761">
    <property type="component" value="Unassembled WGS sequence"/>
</dbReference>
<keyword evidence="3" id="KW-1185">Reference proteome</keyword>
<gene>
    <name evidence="2" type="ORF">HGM15179_021679</name>
</gene>